<evidence type="ECO:0000256" key="8">
    <source>
        <dbReference type="ARBA" id="ARBA00023136"/>
    </source>
</evidence>
<evidence type="ECO:0000256" key="2">
    <source>
        <dbReference type="ARBA" id="ARBA00016165"/>
    </source>
</evidence>
<dbReference type="GO" id="GO:0009055">
    <property type="term" value="F:electron transfer activity"/>
    <property type="evidence" value="ECO:0007669"/>
    <property type="project" value="InterPro"/>
</dbReference>
<dbReference type="InterPro" id="IPR002326">
    <property type="entry name" value="Cyt_c1"/>
</dbReference>
<dbReference type="AlphaFoldDB" id="A0A918Q991"/>
<dbReference type="Pfam" id="PF02167">
    <property type="entry name" value="Cytochrom_C1"/>
    <property type="match status" value="1"/>
</dbReference>
<dbReference type="Proteomes" id="UP000662572">
    <property type="component" value="Unassembled WGS sequence"/>
</dbReference>
<evidence type="ECO:0000259" key="12">
    <source>
        <dbReference type="PROSITE" id="PS51007"/>
    </source>
</evidence>
<dbReference type="PANTHER" id="PTHR10266">
    <property type="entry name" value="CYTOCHROME C1"/>
    <property type="match status" value="1"/>
</dbReference>
<organism evidence="13 14">
    <name type="scientific">Asticcacaulis endophyticus</name>
    <dbReference type="NCBI Taxonomy" id="1395890"/>
    <lineage>
        <taxon>Bacteria</taxon>
        <taxon>Pseudomonadati</taxon>
        <taxon>Pseudomonadota</taxon>
        <taxon>Alphaproteobacteria</taxon>
        <taxon>Caulobacterales</taxon>
        <taxon>Caulobacteraceae</taxon>
        <taxon>Asticcacaulis</taxon>
    </lineage>
</organism>
<evidence type="ECO:0000256" key="11">
    <source>
        <dbReference type="SAM" id="SignalP"/>
    </source>
</evidence>
<reference evidence="13" key="1">
    <citation type="journal article" date="2014" name="Int. J. Syst. Evol. Microbiol.">
        <title>Complete genome sequence of Corynebacterium casei LMG S-19264T (=DSM 44701T), isolated from a smear-ripened cheese.</title>
        <authorList>
            <consortium name="US DOE Joint Genome Institute (JGI-PGF)"/>
            <person name="Walter F."/>
            <person name="Albersmeier A."/>
            <person name="Kalinowski J."/>
            <person name="Ruckert C."/>
        </authorList>
    </citation>
    <scope>NUCLEOTIDE SEQUENCE</scope>
    <source>
        <strain evidence="13">KCTC 32296</strain>
    </source>
</reference>
<accession>A0A918Q991</accession>
<feature type="chain" id="PRO_5037318977" description="Cytochrome c1" evidence="11">
    <location>
        <begin position="34"/>
        <end position="293"/>
    </location>
</feature>
<keyword evidence="6 10" id="KW-1133">Transmembrane helix</keyword>
<evidence type="ECO:0000256" key="10">
    <source>
        <dbReference type="SAM" id="Phobius"/>
    </source>
</evidence>
<feature type="binding site" description="covalent" evidence="9">
    <location>
        <position position="76"/>
    </location>
    <ligand>
        <name>heme c</name>
        <dbReference type="ChEBI" id="CHEBI:61717"/>
    </ligand>
</feature>
<keyword evidence="4 10" id="KW-0812">Transmembrane</keyword>
<evidence type="ECO:0000256" key="5">
    <source>
        <dbReference type="ARBA" id="ARBA00022723"/>
    </source>
</evidence>
<evidence type="ECO:0000256" key="1">
    <source>
        <dbReference type="ARBA" id="ARBA00004370"/>
    </source>
</evidence>
<reference evidence="13" key="2">
    <citation type="submission" date="2020-09" db="EMBL/GenBank/DDBJ databases">
        <authorList>
            <person name="Sun Q."/>
            <person name="Kim S."/>
        </authorList>
    </citation>
    <scope>NUCLEOTIDE SEQUENCE</scope>
    <source>
        <strain evidence="13">KCTC 32296</strain>
    </source>
</reference>
<keyword evidence="3 9" id="KW-0349">Heme</keyword>
<feature type="transmembrane region" description="Helical" evidence="10">
    <location>
        <begin position="267"/>
        <end position="285"/>
    </location>
</feature>
<evidence type="ECO:0000256" key="7">
    <source>
        <dbReference type="ARBA" id="ARBA00023004"/>
    </source>
</evidence>
<dbReference type="GO" id="GO:0016020">
    <property type="term" value="C:membrane"/>
    <property type="evidence" value="ECO:0007669"/>
    <property type="project" value="UniProtKB-SubCell"/>
</dbReference>
<comment type="caution">
    <text evidence="13">The sequence shown here is derived from an EMBL/GenBank/DDBJ whole genome shotgun (WGS) entry which is preliminary data.</text>
</comment>
<dbReference type="GO" id="GO:0020037">
    <property type="term" value="F:heme binding"/>
    <property type="evidence" value="ECO:0007669"/>
    <property type="project" value="InterPro"/>
</dbReference>
<feature type="binding site" description="covalent" evidence="9">
    <location>
        <position position="75"/>
    </location>
    <ligand>
        <name>heme c</name>
        <dbReference type="ChEBI" id="CHEBI:61717"/>
    </ligand>
</feature>
<comment type="subcellular location">
    <subcellularLocation>
        <location evidence="1">Membrane</location>
    </subcellularLocation>
</comment>
<gene>
    <name evidence="13" type="ORF">GCM10011273_23440</name>
</gene>
<feature type="binding site" description="covalent" evidence="9">
    <location>
        <position position="72"/>
    </location>
    <ligand>
        <name>heme c</name>
        <dbReference type="ChEBI" id="CHEBI:61717"/>
    </ligand>
</feature>
<evidence type="ECO:0000313" key="13">
    <source>
        <dbReference type="EMBL" id="GGZ36416.1"/>
    </source>
</evidence>
<evidence type="ECO:0000256" key="6">
    <source>
        <dbReference type="ARBA" id="ARBA00022989"/>
    </source>
</evidence>
<dbReference type="EMBL" id="BMZB01000003">
    <property type="protein sequence ID" value="GGZ36416.1"/>
    <property type="molecule type" value="Genomic_DNA"/>
</dbReference>
<dbReference type="PROSITE" id="PS51007">
    <property type="entry name" value="CYTC"/>
    <property type="match status" value="1"/>
</dbReference>
<keyword evidence="14" id="KW-1185">Reference proteome</keyword>
<evidence type="ECO:0000313" key="14">
    <source>
        <dbReference type="Proteomes" id="UP000662572"/>
    </source>
</evidence>
<dbReference type="RefSeq" id="WP_189486734.1">
    <property type="nucleotide sequence ID" value="NZ_BMZB01000003.1"/>
</dbReference>
<dbReference type="PRINTS" id="PR00603">
    <property type="entry name" value="CYTOCHROMEC1"/>
</dbReference>
<evidence type="ECO:0000256" key="4">
    <source>
        <dbReference type="ARBA" id="ARBA00022692"/>
    </source>
</evidence>
<sequence>MKSLQTLGRKAWIQAATTVMAASLTLGAGSALAAGGALHPHEPKEGFSSSGVLGTYDQAQLQRGYKVYREVCAACHSMKLISFRNLGEKDGPFYDPKYKNPNENPVVKQIASEFEVPTIDSETGDVITRKATTSDAFPSPFANPEAAAASNGGAVPPDLSVITKARHGGASYVYSLLTGYKAPPAGLKIAEGQHYNPYFPGDLSSAWSGDHKHVPAGGVLAMAPPLSAGQVTFDDGRESTLSNQAADVAAFLEWAGEPKAILRKKTGVAVLAYLLLFFGLTYASYRMVWRGKH</sequence>
<keyword evidence="5 9" id="KW-0479">Metal-binding</keyword>
<feature type="domain" description="Cytochrome c" evidence="12">
    <location>
        <begin position="59"/>
        <end position="177"/>
    </location>
</feature>
<keyword evidence="11" id="KW-0732">Signal</keyword>
<protein>
    <recommendedName>
        <fullName evidence="2">Cytochrome c1</fullName>
    </recommendedName>
</protein>
<dbReference type="InterPro" id="IPR009056">
    <property type="entry name" value="Cyt_c-like_dom"/>
</dbReference>
<dbReference type="PANTHER" id="PTHR10266:SF3">
    <property type="entry name" value="CYTOCHROME C1, HEME PROTEIN, MITOCHONDRIAL"/>
    <property type="match status" value="1"/>
</dbReference>
<keyword evidence="8 10" id="KW-0472">Membrane</keyword>
<feature type="binding site" description="covalent" evidence="9">
    <location>
        <position position="222"/>
    </location>
    <ligand>
        <name>heme c</name>
        <dbReference type="ChEBI" id="CHEBI:61717"/>
    </ligand>
</feature>
<dbReference type="GO" id="GO:0046872">
    <property type="term" value="F:metal ion binding"/>
    <property type="evidence" value="ECO:0007669"/>
    <property type="project" value="UniProtKB-KW"/>
</dbReference>
<name>A0A918Q991_9CAUL</name>
<feature type="signal peptide" evidence="11">
    <location>
        <begin position="1"/>
        <end position="33"/>
    </location>
</feature>
<proteinExistence type="predicted"/>
<keyword evidence="7 9" id="KW-0408">Iron</keyword>
<evidence type="ECO:0000256" key="3">
    <source>
        <dbReference type="ARBA" id="ARBA00022617"/>
    </source>
</evidence>
<evidence type="ECO:0000256" key="9">
    <source>
        <dbReference type="PIRSR" id="PIRSR602326-1"/>
    </source>
</evidence>
<comment type="cofactor">
    <cofactor evidence="9">
        <name>heme c</name>
        <dbReference type="ChEBI" id="CHEBI:61717"/>
    </cofactor>
    <text evidence="9">Binds 1 heme c group covalently per subunit.</text>
</comment>
<dbReference type="SUPFAM" id="SSF46626">
    <property type="entry name" value="Cytochrome c"/>
    <property type="match status" value="1"/>
</dbReference>
<dbReference type="InterPro" id="IPR036909">
    <property type="entry name" value="Cyt_c-like_dom_sf"/>
</dbReference>
<dbReference type="Gene3D" id="1.10.760.10">
    <property type="entry name" value="Cytochrome c-like domain"/>
    <property type="match status" value="1"/>
</dbReference>